<organism evidence="2 3">
    <name type="scientific">Cohnella pontilimi</name>
    <dbReference type="NCBI Taxonomy" id="2564100"/>
    <lineage>
        <taxon>Bacteria</taxon>
        <taxon>Bacillati</taxon>
        <taxon>Bacillota</taxon>
        <taxon>Bacilli</taxon>
        <taxon>Bacillales</taxon>
        <taxon>Paenibacillaceae</taxon>
        <taxon>Cohnella</taxon>
    </lineage>
</organism>
<dbReference type="RefSeq" id="WP_136778281.1">
    <property type="nucleotide sequence ID" value="NZ_SUPK01000006.1"/>
</dbReference>
<evidence type="ECO:0000313" key="2">
    <source>
        <dbReference type="EMBL" id="TJY41362.1"/>
    </source>
</evidence>
<dbReference type="InterPro" id="IPR024775">
    <property type="entry name" value="DinB-like"/>
</dbReference>
<keyword evidence="3" id="KW-1185">Reference proteome</keyword>
<dbReference type="Pfam" id="PF12867">
    <property type="entry name" value="DinB_2"/>
    <property type="match status" value="1"/>
</dbReference>
<comment type="caution">
    <text evidence="2">The sequence shown here is derived from an EMBL/GenBank/DDBJ whole genome shotgun (WGS) entry which is preliminary data.</text>
</comment>
<name>A0A4U0FDM0_9BACL</name>
<dbReference type="Proteomes" id="UP000309673">
    <property type="component" value="Unassembled WGS sequence"/>
</dbReference>
<accession>A0A4U0FDM0</accession>
<dbReference type="Gene3D" id="1.20.120.450">
    <property type="entry name" value="dinb family like domain"/>
    <property type="match status" value="1"/>
</dbReference>
<dbReference type="OrthoDB" id="9793216at2"/>
<dbReference type="SUPFAM" id="SSF109854">
    <property type="entry name" value="DinB/YfiT-like putative metalloenzymes"/>
    <property type="match status" value="1"/>
</dbReference>
<proteinExistence type="predicted"/>
<dbReference type="InterPro" id="IPR034660">
    <property type="entry name" value="DinB/YfiT-like"/>
</dbReference>
<gene>
    <name evidence="2" type="ORF">E5161_13170</name>
</gene>
<protein>
    <submittedName>
        <fullName evidence="2">DinB family protein</fullName>
    </submittedName>
</protein>
<feature type="domain" description="DinB-like" evidence="1">
    <location>
        <begin position="35"/>
        <end position="165"/>
    </location>
</feature>
<evidence type="ECO:0000313" key="3">
    <source>
        <dbReference type="Proteomes" id="UP000309673"/>
    </source>
</evidence>
<evidence type="ECO:0000259" key="1">
    <source>
        <dbReference type="Pfam" id="PF12867"/>
    </source>
</evidence>
<reference evidence="2 3" key="1">
    <citation type="submission" date="2019-04" db="EMBL/GenBank/DDBJ databases">
        <title>Cohnella sp. nov., isolated from soil.</title>
        <authorList>
            <person name="Kim W."/>
        </authorList>
    </citation>
    <scope>NUCLEOTIDE SEQUENCE [LARGE SCALE GENOMIC DNA]</scope>
    <source>
        <strain evidence="2 3">CAU 1483</strain>
    </source>
</reference>
<sequence length="171" mass="19303">MNQRPAKDEYNAFYEKYVQLVPEGNLIDILANQMEETKALLSNVSDTQADFRYAPDKWSLKEVLGHVTDNERIMGYRLLMIARGSQSPIAGYDQEAFVRAAGFESAAFSHIVADYEAVRRSTLTLLAGLPEEAWVRRGTANNFEVSVRAIAWIITGHETHHLNIIRGKYLG</sequence>
<dbReference type="EMBL" id="SUPK01000006">
    <property type="protein sequence ID" value="TJY41362.1"/>
    <property type="molecule type" value="Genomic_DNA"/>
</dbReference>
<dbReference type="AlphaFoldDB" id="A0A4U0FDM0"/>